<dbReference type="Proteomes" id="UP000059188">
    <property type="component" value="Unassembled WGS sequence"/>
</dbReference>
<name>M5C2G9_THACB</name>
<proteinExistence type="predicted"/>
<evidence type="ECO:0000313" key="2">
    <source>
        <dbReference type="EMBL" id="CCO33215.1"/>
    </source>
</evidence>
<keyword evidence="5" id="KW-1185">Reference proteome</keyword>
<dbReference type="AlphaFoldDB" id="M5C2G9"/>
<feature type="region of interest" description="Disordered" evidence="1">
    <location>
        <begin position="1"/>
        <end position="20"/>
    </location>
</feature>
<evidence type="ECO:0000313" key="4">
    <source>
        <dbReference type="Proteomes" id="UP000012065"/>
    </source>
</evidence>
<gene>
    <name evidence="2" type="ORF">BN14_07288</name>
    <name evidence="3" type="ORF">RSOLAG1IB_11014</name>
</gene>
<reference evidence="2" key="1">
    <citation type="submission" date="2012-10" db="EMBL/GenBank/DDBJ databases">
        <authorList>
            <person name="Jelonek L."/>
        </authorList>
    </citation>
    <scope>NUCLEOTIDE SEQUENCE</scope>
    <source>
        <strain evidence="2">Isolate 7/3/14</strain>
    </source>
</reference>
<evidence type="ECO:0000313" key="3">
    <source>
        <dbReference type="EMBL" id="CEL64030.1"/>
    </source>
</evidence>
<dbReference type="EMBL" id="CAOJ01011157">
    <property type="protein sequence ID" value="CCO33215.1"/>
    <property type="molecule type" value="Genomic_DNA"/>
</dbReference>
<sequence>MPIGDPADQKAARENRTRKSGKLLKAALKLTEPLLKHASTAWAKEKATKQAREERLAELRAKPRDLDCLRSPDGVTWQGVGRRKRRCRKFNAFGRAFTARQGVAAAAPVPQPSEENIYVIHAARLPKWPGTSEVEHRVMDTQLAYVMALGRWEYRNWSPAISLRQGATMVLEAEESLPEVPEGLIDVLIPHGFDQFSLAQLKFSYFRDFVLGWYAVAPDHGLEV</sequence>
<reference evidence="2 4" key="2">
    <citation type="journal article" date="2013" name="J. Biotechnol.">
        <title>Establishment and interpretation of the genome sequence of the phytopathogenic fungus Rhizoctonia solani AG1-IB isolate 7/3/14.</title>
        <authorList>
            <person name="Wibberg D.W."/>
            <person name="Jelonek L.J."/>
            <person name="Rupp O.R."/>
            <person name="Hennig M.H."/>
            <person name="Eikmeyer F.E."/>
            <person name="Goesmann A.G."/>
            <person name="Hartmann A.H."/>
            <person name="Borriss R.B."/>
            <person name="Grosch R.G."/>
            <person name="Puehler A.P."/>
            <person name="Schlueter A.S."/>
        </authorList>
    </citation>
    <scope>NUCLEOTIDE SEQUENCE [LARGE SCALE GENOMIC DNA]</scope>
    <source>
        <strain evidence="4">AG1-IB / isolate 7/3/14</strain>
        <strain evidence="2">Isolate 7/3/14</strain>
    </source>
</reference>
<dbReference type="EMBL" id="LN679195">
    <property type="protein sequence ID" value="CEL64030.1"/>
    <property type="molecule type" value="Genomic_DNA"/>
</dbReference>
<organism evidence="2 4">
    <name type="scientific">Thanatephorus cucumeris (strain AG1-IB / isolate 7/3/14)</name>
    <name type="common">Lettuce bottom rot fungus</name>
    <name type="synonym">Rhizoctonia solani</name>
    <dbReference type="NCBI Taxonomy" id="1108050"/>
    <lineage>
        <taxon>Eukaryota</taxon>
        <taxon>Fungi</taxon>
        <taxon>Dikarya</taxon>
        <taxon>Basidiomycota</taxon>
        <taxon>Agaricomycotina</taxon>
        <taxon>Agaricomycetes</taxon>
        <taxon>Cantharellales</taxon>
        <taxon>Ceratobasidiaceae</taxon>
        <taxon>Rhizoctonia</taxon>
        <taxon>Rhizoctonia solani AG-1</taxon>
    </lineage>
</organism>
<dbReference type="OrthoDB" id="3245890at2759"/>
<dbReference type="Proteomes" id="UP000012065">
    <property type="component" value="Unassembled WGS sequence"/>
</dbReference>
<protein>
    <submittedName>
        <fullName evidence="2">Uncharacterized protein</fullName>
    </submittedName>
</protein>
<reference evidence="3 5" key="3">
    <citation type="submission" date="2014-11" db="EMBL/GenBank/DDBJ databases">
        <authorList>
            <person name="Wibberg Daniel"/>
        </authorList>
    </citation>
    <scope>NUCLEOTIDE SEQUENCE [LARGE SCALE GENOMIC DNA]</scope>
    <source>
        <strain evidence="3">Rhizoctonia solani AG1-IB 7/3/14</strain>
    </source>
</reference>
<evidence type="ECO:0000313" key="5">
    <source>
        <dbReference type="Proteomes" id="UP000059188"/>
    </source>
</evidence>
<feature type="compositionally biased region" description="Basic and acidic residues" evidence="1">
    <location>
        <begin position="7"/>
        <end position="17"/>
    </location>
</feature>
<accession>M5C2G9</accession>
<evidence type="ECO:0000256" key="1">
    <source>
        <dbReference type="SAM" id="MobiDB-lite"/>
    </source>
</evidence>
<dbReference type="HOGENOM" id="CLU_075138_0_0_1"/>